<dbReference type="InterPro" id="IPR034754">
    <property type="entry name" value="GEMIN8"/>
</dbReference>
<dbReference type="Pfam" id="PF15348">
    <property type="entry name" value="GEMIN8"/>
    <property type="match status" value="1"/>
</dbReference>
<evidence type="ECO:0000256" key="1">
    <source>
        <dbReference type="SAM" id="MobiDB-lite"/>
    </source>
</evidence>
<dbReference type="KEGG" id="ccin:107274395"/>
<reference evidence="3" key="1">
    <citation type="submission" date="2025-08" db="UniProtKB">
        <authorList>
            <consortium name="RefSeq"/>
        </authorList>
    </citation>
    <scope>IDENTIFICATION</scope>
</reference>
<sequence>MDVSAQKRSRNRKRKRHGKNRRQARLEVRSAKRRKVTVERNIFRVNPAMDRLFNESLSADAFWENYAAAQEWQKRHNIAWWRSRCYALEHENDVLRATVRSLASASNLQDTSKTDHREPMNNHLQEEENEDDDAEEDDEDESLEFQVDEDMLNFLEQSMRHKMELKRAKESERKSNEKDKVPGDNARLEGGAAWTKARTEGAKLLYGDASAGILAMETALQATLDRHKDKAKPQYWPNIPLNI</sequence>
<evidence type="ECO:0000313" key="3">
    <source>
        <dbReference type="RefSeq" id="XP_015608983.1"/>
    </source>
</evidence>
<feature type="region of interest" description="Disordered" evidence="1">
    <location>
        <begin position="104"/>
        <end position="146"/>
    </location>
</feature>
<feature type="compositionally biased region" description="Basic and acidic residues" evidence="1">
    <location>
        <begin position="112"/>
        <end position="126"/>
    </location>
</feature>
<proteinExistence type="predicted"/>
<name>A0AAJ7CFU5_CEPCN</name>
<evidence type="ECO:0000313" key="2">
    <source>
        <dbReference type="Proteomes" id="UP000694920"/>
    </source>
</evidence>
<feature type="compositionally biased region" description="Basic and acidic residues" evidence="1">
    <location>
        <begin position="163"/>
        <end position="182"/>
    </location>
</feature>
<dbReference type="AlphaFoldDB" id="A0AAJ7CFU5"/>
<dbReference type="PANTHER" id="PTHR16238">
    <property type="entry name" value="GEM-ASSOCIATED PROTEIN 8"/>
    <property type="match status" value="1"/>
</dbReference>
<feature type="compositionally biased region" description="Acidic residues" evidence="1">
    <location>
        <begin position="127"/>
        <end position="146"/>
    </location>
</feature>
<dbReference type="Proteomes" id="UP000694920">
    <property type="component" value="Unplaced"/>
</dbReference>
<dbReference type="GeneID" id="107274395"/>
<accession>A0AAJ7CFU5</accession>
<feature type="compositionally biased region" description="Basic residues" evidence="1">
    <location>
        <begin position="7"/>
        <end position="23"/>
    </location>
</feature>
<dbReference type="PANTHER" id="PTHR16238:SF7">
    <property type="entry name" value="GEM-ASSOCIATED PROTEIN 8"/>
    <property type="match status" value="1"/>
</dbReference>
<keyword evidence="2" id="KW-1185">Reference proteome</keyword>
<dbReference type="GO" id="GO:0000387">
    <property type="term" value="P:spliceosomal snRNP assembly"/>
    <property type="evidence" value="ECO:0007669"/>
    <property type="project" value="InterPro"/>
</dbReference>
<protein>
    <submittedName>
        <fullName evidence="3">Gem-associated protein 8</fullName>
    </submittedName>
</protein>
<organism evidence="2 3">
    <name type="scientific">Cephus cinctus</name>
    <name type="common">Wheat stem sawfly</name>
    <dbReference type="NCBI Taxonomy" id="211228"/>
    <lineage>
        <taxon>Eukaryota</taxon>
        <taxon>Metazoa</taxon>
        <taxon>Ecdysozoa</taxon>
        <taxon>Arthropoda</taxon>
        <taxon>Hexapoda</taxon>
        <taxon>Insecta</taxon>
        <taxon>Pterygota</taxon>
        <taxon>Neoptera</taxon>
        <taxon>Endopterygota</taxon>
        <taxon>Hymenoptera</taxon>
        <taxon>Cephoidea</taxon>
        <taxon>Cephidae</taxon>
        <taxon>Cephus</taxon>
    </lineage>
</organism>
<feature type="region of interest" description="Disordered" evidence="1">
    <location>
        <begin position="1"/>
        <end position="28"/>
    </location>
</feature>
<feature type="region of interest" description="Disordered" evidence="1">
    <location>
        <begin position="163"/>
        <end position="187"/>
    </location>
</feature>
<dbReference type="RefSeq" id="XP_015608983.1">
    <property type="nucleotide sequence ID" value="XM_015753497.2"/>
</dbReference>
<gene>
    <name evidence="3" type="primary">LOC107274395</name>
</gene>
<dbReference type="GO" id="GO:0032797">
    <property type="term" value="C:SMN complex"/>
    <property type="evidence" value="ECO:0007669"/>
    <property type="project" value="InterPro"/>
</dbReference>